<keyword evidence="2" id="KW-0597">Phosphoprotein</keyword>
<protein>
    <recommendedName>
        <fullName evidence="3">Response regulatory domain-containing protein</fullName>
    </recommendedName>
</protein>
<dbReference type="SMART" id="SM00448">
    <property type="entry name" value="REC"/>
    <property type="match status" value="1"/>
</dbReference>
<dbReference type="SUPFAM" id="SSF52172">
    <property type="entry name" value="CheY-like"/>
    <property type="match status" value="1"/>
</dbReference>
<dbReference type="STRING" id="1834516.BL253_33470"/>
<dbReference type="InterPro" id="IPR036457">
    <property type="entry name" value="PPM-type-like_dom_sf"/>
</dbReference>
<dbReference type="AlphaFoldDB" id="A0A1V2I1H7"/>
<keyword evidence="1" id="KW-0378">Hydrolase</keyword>
<dbReference type="Gene3D" id="3.40.50.2300">
    <property type="match status" value="1"/>
</dbReference>
<evidence type="ECO:0000313" key="4">
    <source>
        <dbReference type="EMBL" id="ONH23254.1"/>
    </source>
</evidence>
<dbReference type="PANTHER" id="PTHR43156">
    <property type="entry name" value="STAGE II SPORULATION PROTEIN E-RELATED"/>
    <property type="match status" value="1"/>
</dbReference>
<dbReference type="InterPro" id="IPR001932">
    <property type="entry name" value="PPM-type_phosphatase-like_dom"/>
</dbReference>
<sequence length="434" mass="45375">MTAPTGPTRRPGAGRPANQATVLVVDDSDSKRYIMASWLRRAGHAVIEAASGREALGIVDRGAPDLAVLDVHLPDMSGLEVCARIKQARASAGMPVLHVSAIAVDAADRSIGLDGGADAYLVDPIEPREFLSTIGALLRQSRRFAEEHRIALTLQRSLLPAEPPKLAGLRIAARYHASTEHAEIGGDFYDAFETPSGDGLVVIGDVQGHSLAAAVIMAELRYSLRAYAFDGHSPAAVVERLNRLILVTHPESTATVCLLAFPPDRSRVTVVNAGHLPPLVVGPAGAGFWEGGAGVLLGVPAPAPAPDTVDLPAGTRLLLYTDGLVERRDRPIDETMTELAEQVAARHGVGRLDPAHTGERGSAGNAGLPGNAWDAEARGGAGFGGSLERAAVALDQLADALIDSARGADDDVALVAVERAPEDGRHQDAVRRPS</sequence>
<dbReference type="SUPFAM" id="SSF81606">
    <property type="entry name" value="PP2C-like"/>
    <property type="match status" value="1"/>
</dbReference>
<dbReference type="InterPro" id="IPR001789">
    <property type="entry name" value="Sig_transdc_resp-reg_receiver"/>
</dbReference>
<feature type="domain" description="Response regulatory" evidence="3">
    <location>
        <begin position="21"/>
        <end position="138"/>
    </location>
</feature>
<evidence type="ECO:0000259" key="3">
    <source>
        <dbReference type="PROSITE" id="PS50110"/>
    </source>
</evidence>
<dbReference type="Pfam" id="PF00072">
    <property type="entry name" value="Response_reg"/>
    <property type="match status" value="1"/>
</dbReference>
<dbReference type="EMBL" id="MOMC01000089">
    <property type="protein sequence ID" value="ONH23254.1"/>
    <property type="molecule type" value="Genomic_DNA"/>
</dbReference>
<organism evidence="4 5">
    <name type="scientific">Pseudofrankia asymbiotica</name>
    <dbReference type="NCBI Taxonomy" id="1834516"/>
    <lineage>
        <taxon>Bacteria</taxon>
        <taxon>Bacillati</taxon>
        <taxon>Actinomycetota</taxon>
        <taxon>Actinomycetes</taxon>
        <taxon>Frankiales</taxon>
        <taxon>Frankiaceae</taxon>
        <taxon>Pseudofrankia</taxon>
    </lineage>
</organism>
<name>A0A1V2I1H7_9ACTN</name>
<dbReference type="PROSITE" id="PS50110">
    <property type="entry name" value="RESPONSE_REGULATORY"/>
    <property type="match status" value="1"/>
</dbReference>
<dbReference type="SMART" id="SM00331">
    <property type="entry name" value="PP2C_SIG"/>
    <property type="match status" value="1"/>
</dbReference>
<dbReference type="GO" id="GO:0000160">
    <property type="term" value="P:phosphorelay signal transduction system"/>
    <property type="evidence" value="ECO:0007669"/>
    <property type="project" value="InterPro"/>
</dbReference>
<dbReference type="GO" id="GO:0016791">
    <property type="term" value="F:phosphatase activity"/>
    <property type="evidence" value="ECO:0007669"/>
    <property type="project" value="TreeGrafter"/>
</dbReference>
<evidence type="ECO:0000256" key="2">
    <source>
        <dbReference type="PROSITE-ProRule" id="PRU00169"/>
    </source>
</evidence>
<evidence type="ECO:0000256" key="1">
    <source>
        <dbReference type="ARBA" id="ARBA00022801"/>
    </source>
</evidence>
<dbReference type="Gene3D" id="3.60.40.10">
    <property type="entry name" value="PPM-type phosphatase domain"/>
    <property type="match status" value="1"/>
</dbReference>
<dbReference type="Pfam" id="PF07228">
    <property type="entry name" value="SpoIIE"/>
    <property type="match status" value="1"/>
</dbReference>
<accession>A0A1V2I1H7</accession>
<dbReference type="InterPro" id="IPR011006">
    <property type="entry name" value="CheY-like_superfamily"/>
</dbReference>
<comment type="caution">
    <text evidence="4">The sequence shown here is derived from an EMBL/GenBank/DDBJ whole genome shotgun (WGS) entry which is preliminary data.</text>
</comment>
<evidence type="ECO:0000313" key="5">
    <source>
        <dbReference type="Proteomes" id="UP000188929"/>
    </source>
</evidence>
<gene>
    <name evidence="4" type="ORF">BL253_33470</name>
</gene>
<dbReference type="Proteomes" id="UP000188929">
    <property type="component" value="Unassembled WGS sequence"/>
</dbReference>
<dbReference type="PANTHER" id="PTHR43156:SF2">
    <property type="entry name" value="STAGE II SPORULATION PROTEIN E"/>
    <property type="match status" value="1"/>
</dbReference>
<dbReference type="InterPro" id="IPR052016">
    <property type="entry name" value="Bact_Sigma-Reg"/>
</dbReference>
<reference evidence="5" key="1">
    <citation type="submission" date="2016-10" db="EMBL/GenBank/DDBJ databases">
        <title>Frankia sp. NRRL B-16386 Genome sequencing.</title>
        <authorList>
            <person name="Ghodhbane-Gtari F."/>
            <person name="Swanson E."/>
            <person name="Gueddou A."/>
            <person name="Hezbri K."/>
            <person name="Ktari K."/>
            <person name="Nouioui I."/>
            <person name="Morris K."/>
            <person name="Simpson S."/>
            <person name="Abebe-Akele F."/>
            <person name="Thomas K."/>
            <person name="Gtari M."/>
            <person name="Tisa L.S."/>
        </authorList>
    </citation>
    <scope>NUCLEOTIDE SEQUENCE [LARGE SCALE GENOMIC DNA]</scope>
    <source>
        <strain evidence="5">NRRL B-16386</strain>
    </source>
</reference>
<keyword evidence="5" id="KW-1185">Reference proteome</keyword>
<dbReference type="OrthoDB" id="163538at2"/>
<proteinExistence type="predicted"/>
<feature type="modified residue" description="4-aspartylphosphate" evidence="2">
    <location>
        <position position="70"/>
    </location>
</feature>